<dbReference type="AlphaFoldDB" id="A0A0H4X0Q6"/>
<gene>
    <name evidence="2" type="ORF">A176_005596</name>
</gene>
<dbReference type="KEGG" id="mym:A176_005596"/>
<organism evidence="2 3">
    <name type="scientific">Pseudomyxococcus hansupus</name>
    <dbReference type="NCBI Taxonomy" id="1297742"/>
    <lineage>
        <taxon>Bacteria</taxon>
        <taxon>Pseudomonadati</taxon>
        <taxon>Myxococcota</taxon>
        <taxon>Myxococcia</taxon>
        <taxon>Myxococcales</taxon>
        <taxon>Cystobacterineae</taxon>
        <taxon>Myxococcaceae</taxon>
        <taxon>Pseudomyxococcus</taxon>
    </lineage>
</organism>
<feature type="region of interest" description="Disordered" evidence="1">
    <location>
        <begin position="27"/>
        <end position="58"/>
    </location>
</feature>
<protein>
    <submittedName>
        <fullName evidence="2">Uncharacterized protein</fullName>
    </submittedName>
</protein>
<dbReference type="Proteomes" id="UP000009026">
    <property type="component" value="Chromosome"/>
</dbReference>
<proteinExistence type="predicted"/>
<dbReference type="STRING" id="1297742.A176_005596"/>
<name>A0A0H4X0Q6_9BACT</name>
<reference evidence="2 3" key="1">
    <citation type="journal article" date="2016" name="PLoS ONE">
        <title>Complete Genome Sequence and Comparative Genomics of a Novel Myxobacterium Myxococcus hansupus.</title>
        <authorList>
            <person name="Sharma G."/>
            <person name="Narwani T."/>
            <person name="Subramanian S."/>
        </authorList>
    </citation>
    <scope>NUCLEOTIDE SEQUENCE [LARGE SCALE GENOMIC DNA]</scope>
    <source>
        <strain evidence="3">mixupus</strain>
    </source>
</reference>
<dbReference type="PATRIC" id="fig|1297742.4.peg.5692"/>
<evidence type="ECO:0000313" key="3">
    <source>
        <dbReference type="Proteomes" id="UP000009026"/>
    </source>
</evidence>
<evidence type="ECO:0000313" key="2">
    <source>
        <dbReference type="EMBL" id="AKQ68684.1"/>
    </source>
</evidence>
<evidence type="ECO:0000256" key="1">
    <source>
        <dbReference type="SAM" id="MobiDB-lite"/>
    </source>
</evidence>
<dbReference type="EMBL" id="CP012109">
    <property type="protein sequence ID" value="AKQ68684.1"/>
    <property type="molecule type" value="Genomic_DNA"/>
</dbReference>
<keyword evidence="3" id="KW-1185">Reference proteome</keyword>
<sequence>MLRPGGDDSDLGFGSNGRHAALLARHLPWRLPEFPSPTSRITPGGKDKPRAPLGGPAA</sequence>
<accession>A0A0H4X0Q6</accession>